<dbReference type="Pfam" id="PF13566">
    <property type="entry name" value="DUF4130"/>
    <property type="match status" value="1"/>
</dbReference>
<evidence type="ECO:0000313" key="3">
    <source>
        <dbReference type="Proteomes" id="UP000236731"/>
    </source>
</evidence>
<feature type="domain" description="DUF4130" evidence="1">
    <location>
        <begin position="88"/>
        <end position="250"/>
    </location>
</feature>
<evidence type="ECO:0000259" key="1">
    <source>
        <dbReference type="Pfam" id="PF13566"/>
    </source>
</evidence>
<sequence>MYYLFDGSFHGYLCCVFESFERKEFDAEPITSAMQRPSIFYSSREIATDNQKADRILQALEKKIGKKDIALFYHNFLADDAAAWLNGFQLLVALFQQQNVEVRNYGDPKVLLMHQTIKKVSRERHRMKAFVRFVKSADQIYTALVDPDFNVLPLVTRFFKDRFADQSWLIYDLRRNYGFFYDRKSVIEVTNAIEGDVQDPYAFEVDLDPRELEFQHLWQTYFKSTNIEARKNIKLHLRHVPKRYWKYLVEKRSASV</sequence>
<dbReference type="InterPro" id="IPR023875">
    <property type="entry name" value="DNA_repair_put"/>
</dbReference>
<dbReference type="AlphaFoldDB" id="A0A1H5U9E7"/>
<keyword evidence="3" id="KW-1185">Reference proteome</keyword>
<dbReference type="OrthoDB" id="5290748at2"/>
<gene>
    <name evidence="2" type="ORF">SAMN05421877_102219</name>
</gene>
<proteinExistence type="predicted"/>
<evidence type="ECO:0000313" key="2">
    <source>
        <dbReference type="EMBL" id="SEF71676.1"/>
    </source>
</evidence>
<reference evidence="3" key="1">
    <citation type="submission" date="2016-10" db="EMBL/GenBank/DDBJ databases">
        <authorList>
            <person name="Varghese N."/>
            <person name="Submissions S."/>
        </authorList>
    </citation>
    <scope>NUCLEOTIDE SEQUENCE [LARGE SCALE GENOMIC DNA]</scope>
    <source>
        <strain evidence="3">DSM 22361</strain>
    </source>
</reference>
<dbReference type="Proteomes" id="UP000236731">
    <property type="component" value="Unassembled WGS sequence"/>
</dbReference>
<dbReference type="RefSeq" id="WP_103905239.1">
    <property type="nucleotide sequence ID" value="NZ_CP049246.1"/>
</dbReference>
<accession>A0A1H5U9E7</accession>
<dbReference type="EMBL" id="FNUT01000002">
    <property type="protein sequence ID" value="SEF71676.1"/>
    <property type="molecule type" value="Genomic_DNA"/>
</dbReference>
<protein>
    <submittedName>
        <fullName evidence="2">Probable DNA metabolism protein</fullName>
    </submittedName>
</protein>
<organism evidence="2 3">
    <name type="scientific">Sphingobacterium lactis</name>
    <dbReference type="NCBI Taxonomy" id="797291"/>
    <lineage>
        <taxon>Bacteria</taxon>
        <taxon>Pseudomonadati</taxon>
        <taxon>Bacteroidota</taxon>
        <taxon>Sphingobacteriia</taxon>
        <taxon>Sphingobacteriales</taxon>
        <taxon>Sphingobacteriaceae</taxon>
        <taxon>Sphingobacterium</taxon>
    </lineage>
</organism>
<dbReference type="InterPro" id="IPR025404">
    <property type="entry name" value="DUF4130"/>
</dbReference>
<dbReference type="NCBIfam" id="TIGR03915">
    <property type="entry name" value="SAM_7_link_chp"/>
    <property type="match status" value="1"/>
</dbReference>
<name>A0A1H5U9E7_9SPHI</name>